<accession>A0A0F9H254</accession>
<dbReference type="AlphaFoldDB" id="A0A0F9H254"/>
<gene>
    <name evidence="1" type="ORF">LCGC14_2052140</name>
</gene>
<proteinExistence type="predicted"/>
<protein>
    <recommendedName>
        <fullName evidence="2">Terminase large subunit gp17-like C-terminal domain-containing protein</fullName>
    </recommendedName>
</protein>
<reference evidence="1" key="1">
    <citation type="journal article" date="2015" name="Nature">
        <title>Complex archaea that bridge the gap between prokaryotes and eukaryotes.</title>
        <authorList>
            <person name="Spang A."/>
            <person name="Saw J.H."/>
            <person name="Jorgensen S.L."/>
            <person name="Zaremba-Niedzwiedzka K."/>
            <person name="Martijn J."/>
            <person name="Lind A.E."/>
            <person name="van Eijk R."/>
            <person name="Schleper C."/>
            <person name="Guy L."/>
            <person name="Ettema T.J."/>
        </authorList>
    </citation>
    <scope>NUCLEOTIDE SEQUENCE</scope>
</reference>
<feature type="non-terminal residue" evidence="1">
    <location>
        <position position="1"/>
    </location>
</feature>
<sequence>GFGKTSIFNYALPSQRIAYRKSEFIVSVGDNATNAILNTENLKRELRSNQSFVPLVGSIKPDNRDETFAKISWVTSGGTLVLPRGKNQQIRGLLHGNARPDLIVIDDLEDSESVMNVDQRKKLASWFNTDLLNSIDRSSKDWRVILIGTILHEDSLLQNLRESGIWRVHEMPLCDENYNTNWHEFMTTEEIKDLVEEHRKAGKLDEFYREYMNLAIAKEDAVFKQEYFKYYEESELDKTFLENVVIIDPAKTVKVHSAFSAIVGIGLDLSKPAVYVRDIVNRRLHPDEIYDEAFAMAQRLGAKVIGIEVTSLNEFITQPFMNEKLRRGLHDIEIVELQARKGEGEFAGKGKGKLGRIGSLVSMYRLGQVYHNKTCCGPLEAQLLAYPRAKHVDVSDATAYIIEMMEHGERWFHTEGADPGANDEEAYKRLFDEDEDPLNDDLYVNDRLYDAVMG</sequence>
<organism evidence="1">
    <name type="scientific">marine sediment metagenome</name>
    <dbReference type="NCBI Taxonomy" id="412755"/>
    <lineage>
        <taxon>unclassified sequences</taxon>
        <taxon>metagenomes</taxon>
        <taxon>ecological metagenomes</taxon>
    </lineage>
</organism>
<dbReference type="EMBL" id="LAZR01024270">
    <property type="protein sequence ID" value="KKL75715.1"/>
    <property type="molecule type" value="Genomic_DNA"/>
</dbReference>
<comment type="caution">
    <text evidence="1">The sequence shown here is derived from an EMBL/GenBank/DDBJ whole genome shotgun (WGS) entry which is preliminary data.</text>
</comment>
<name>A0A0F9H254_9ZZZZ</name>
<evidence type="ECO:0000313" key="1">
    <source>
        <dbReference type="EMBL" id="KKL75715.1"/>
    </source>
</evidence>
<evidence type="ECO:0008006" key="2">
    <source>
        <dbReference type="Google" id="ProtNLM"/>
    </source>
</evidence>